<dbReference type="PIRSF" id="PIRSF036940">
    <property type="entry name" value="PanK_bac_aCoA"/>
    <property type="match status" value="1"/>
</dbReference>
<evidence type="ECO:0000313" key="7">
    <source>
        <dbReference type="EMBL" id="MCU9593999.1"/>
    </source>
</evidence>
<dbReference type="SUPFAM" id="SSF53067">
    <property type="entry name" value="Actin-like ATPase domain"/>
    <property type="match status" value="1"/>
</dbReference>
<reference evidence="7 8" key="1">
    <citation type="submission" date="2022-10" db="EMBL/GenBank/DDBJ databases">
        <title>Description of Fervidibacillus gen. nov. in the family Fervidibacillaceae fam. nov. with two species, Fervidibacillus albus sp. nov., and Fervidibacillus halotolerans sp. nov., isolated from tidal flat sediments.</title>
        <authorList>
            <person name="Kwon K.K."/>
            <person name="Yang S.-H."/>
        </authorList>
    </citation>
    <scope>NUCLEOTIDE SEQUENCE [LARGE SCALE GENOMIC DNA]</scope>
    <source>
        <strain evidence="7 8">DSM 23332</strain>
    </source>
</reference>
<keyword evidence="8" id="KW-1185">Reference proteome</keyword>
<keyword evidence="2 7" id="KW-0808">Transferase</keyword>
<keyword evidence="1" id="KW-0963">Cytoplasm</keyword>
<dbReference type="CDD" id="cd24085">
    <property type="entry name" value="ASKHA_NBD_PanK-II_bac"/>
    <property type="match status" value="1"/>
</dbReference>
<evidence type="ECO:0000313" key="8">
    <source>
        <dbReference type="Proteomes" id="UP001208656"/>
    </source>
</evidence>
<dbReference type="InterPro" id="IPR004567">
    <property type="entry name" value="Type_II_PanK"/>
</dbReference>
<sequence length="268" mass="29636">MENKIGVDAGGSLIKMVYYESGHYHFKKYNINEMHRLVNWLNIVNKHGTTFLTGGKAKQLSEKLSHKRYLVDEFHAMAVGSKCLLEELGERIEDYILISIGTGTSIYYVSSDSFERLTGTGLGGGTFIGLGTILAHTSSYHFLIDCAKKGERSKVDLLVKDIYEYTQISINGDLTAANFGKIDHSNIPQIEDQVAALLQMIAENIMLLAIHMANIKNVKHLVFVGGMLEGNETFQQILASFAKSVDLKPIFLEKGIFTGALGALKIND</sequence>
<keyword evidence="5" id="KW-0067">ATP-binding</keyword>
<evidence type="ECO:0000256" key="6">
    <source>
        <dbReference type="ARBA" id="ARBA00022993"/>
    </source>
</evidence>
<dbReference type="RefSeq" id="WP_173662610.1">
    <property type="nucleotide sequence ID" value="NZ_JAOUSE010000011.1"/>
</dbReference>
<dbReference type="GO" id="GO:0004594">
    <property type="term" value="F:pantothenate kinase activity"/>
    <property type="evidence" value="ECO:0007669"/>
    <property type="project" value="UniProtKB-EC"/>
</dbReference>
<accession>A0ABT2WH53</accession>
<evidence type="ECO:0000256" key="4">
    <source>
        <dbReference type="ARBA" id="ARBA00022777"/>
    </source>
</evidence>
<keyword evidence="3" id="KW-0547">Nucleotide-binding</keyword>
<dbReference type="EC" id="2.7.1.33" evidence="7"/>
<dbReference type="PANTHER" id="PTHR12280:SF20">
    <property type="entry name" value="4'-PHOSPHOPANTETHEINE PHOSPHATASE"/>
    <property type="match status" value="1"/>
</dbReference>
<evidence type="ECO:0000256" key="5">
    <source>
        <dbReference type="ARBA" id="ARBA00022840"/>
    </source>
</evidence>
<dbReference type="InterPro" id="IPR043129">
    <property type="entry name" value="ATPase_NBD"/>
</dbReference>
<dbReference type="Gene3D" id="3.30.420.40">
    <property type="match status" value="2"/>
</dbReference>
<dbReference type="Proteomes" id="UP001208656">
    <property type="component" value="Unassembled WGS sequence"/>
</dbReference>
<dbReference type="EMBL" id="JAOUSE010000011">
    <property type="protein sequence ID" value="MCU9593999.1"/>
    <property type="molecule type" value="Genomic_DNA"/>
</dbReference>
<evidence type="ECO:0000256" key="3">
    <source>
        <dbReference type="ARBA" id="ARBA00022741"/>
    </source>
</evidence>
<dbReference type="PANTHER" id="PTHR12280">
    <property type="entry name" value="PANTOTHENATE KINASE"/>
    <property type="match status" value="1"/>
</dbReference>
<keyword evidence="4 7" id="KW-0418">Kinase</keyword>
<dbReference type="Pfam" id="PF03630">
    <property type="entry name" value="Fumble"/>
    <property type="match status" value="1"/>
</dbReference>
<proteinExistence type="predicted"/>
<comment type="caution">
    <text evidence="7">The sequence shown here is derived from an EMBL/GenBank/DDBJ whole genome shotgun (WGS) entry which is preliminary data.</text>
</comment>
<dbReference type="Gene3D" id="6.10.10.60">
    <property type="match status" value="1"/>
</dbReference>
<name>A0ABT2WH53_9BACI</name>
<evidence type="ECO:0000256" key="2">
    <source>
        <dbReference type="ARBA" id="ARBA00022679"/>
    </source>
</evidence>
<gene>
    <name evidence="7" type="primary">coaW</name>
    <name evidence="7" type="ORF">OEV82_05970</name>
</gene>
<protein>
    <submittedName>
        <fullName evidence="7">Type II pantothenate kinase</fullName>
        <ecNumber evidence="7">2.7.1.33</ecNumber>
    </submittedName>
</protein>
<dbReference type="NCBIfam" id="NF009842">
    <property type="entry name" value="PRK13317.1"/>
    <property type="match status" value="1"/>
</dbReference>
<dbReference type="InterPro" id="IPR011602">
    <property type="entry name" value="Type_II_PanK_bac"/>
</dbReference>
<keyword evidence="6" id="KW-0173">Coenzyme A biosynthesis</keyword>
<evidence type="ECO:0000256" key="1">
    <source>
        <dbReference type="ARBA" id="ARBA00022490"/>
    </source>
</evidence>
<organism evidence="7 8">
    <name type="scientific">Pallidibacillus thermolactis</name>
    <dbReference type="NCBI Taxonomy" id="251051"/>
    <lineage>
        <taxon>Bacteria</taxon>
        <taxon>Bacillati</taxon>
        <taxon>Bacillota</taxon>
        <taxon>Bacilli</taxon>
        <taxon>Bacillales</taxon>
        <taxon>Bacillaceae</taxon>
        <taxon>Pallidibacillus</taxon>
    </lineage>
</organism>